<dbReference type="SUPFAM" id="SSF53955">
    <property type="entry name" value="Lysozyme-like"/>
    <property type="match status" value="1"/>
</dbReference>
<name>A0A223DQD6_KLEPN</name>
<dbReference type="Gene3D" id="1.10.530.10">
    <property type="match status" value="1"/>
</dbReference>
<keyword evidence="3" id="KW-0614">Plasmid</keyword>
<feature type="signal peptide" evidence="1">
    <location>
        <begin position="1"/>
        <end position="20"/>
    </location>
</feature>
<dbReference type="InterPro" id="IPR008258">
    <property type="entry name" value="Transglycosylase_SLT_dom_1"/>
</dbReference>
<organism evidence="3">
    <name type="scientific">Klebsiella pneumoniae</name>
    <dbReference type="NCBI Taxonomy" id="573"/>
    <lineage>
        <taxon>Bacteria</taxon>
        <taxon>Pseudomonadati</taxon>
        <taxon>Pseudomonadota</taxon>
        <taxon>Gammaproteobacteria</taxon>
        <taxon>Enterobacterales</taxon>
        <taxon>Enterobacteriaceae</taxon>
        <taxon>Klebsiella/Raoultella group</taxon>
        <taxon>Klebsiella</taxon>
        <taxon>Klebsiella pneumoniae complex</taxon>
    </lineage>
</organism>
<accession>A0A223DQD6</accession>
<sequence length="167" mass="18724">MNIYGFFIALLFLVSKGAWAFCYEKAGATYQIDPLLLIAISQVESGLNPNATNINKKGTKNQSEDIGLMQINSTWLPMLSDKWNITREKLISDPCQNVYVGAYILAMNISKNGVNWQSIGAYNAGFKEGRDAARIKYAKKVYNVYLDLKRGNRMDIIAKATKGERVK</sequence>
<dbReference type="AlphaFoldDB" id="A0A223DQD6"/>
<dbReference type="CDD" id="cd13400">
    <property type="entry name" value="LT_IagB-like"/>
    <property type="match status" value="1"/>
</dbReference>
<reference evidence="3" key="1">
    <citation type="submission" date="2019-05" db="EMBL/GenBank/DDBJ databases">
        <title>Complete sequence of plasmid p447-IMP harbouring the metallo-beta-lactamase gene blaIMP-8.</title>
        <authorList>
            <person name="Zhan Z."/>
            <person name="Feng J."/>
            <person name="Jiang X."/>
            <person name="Liang Q."/>
            <person name="Liang L."/>
            <person name="Yuan M."/>
            <person name="Fang H."/>
            <person name="Li P."/>
            <person name="Zhou D."/>
        </authorList>
    </citation>
    <scope>NUCLEOTIDE SEQUENCE</scope>
    <source>
        <strain evidence="3">447</strain>
        <plasmid evidence="3">p447-IMP</plasmid>
    </source>
</reference>
<dbReference type="Pfam" id="PF01464">
    <property type="entry name" value="SLT"/>
    <property type="match status" value="1"/>
</dbReference>
<evidence type="ECO:0000313" key="3">
    <source>
        <dbReference type="EMBL" id="ASS84923.1"/>
    </source>
</evidence>
<dbReference type="EMBL" id="KY978631">
    <property type="protein sequence ID" value="ASS84923.1"/>
    <property type="molecule type" value="Genomic_DNA"/>
</dbReference>
<dbReference type="RefSeq" id="WP_069325228.1">
    <property type="nucleotide sequence ID" value="NZ_KY978631.1"/>
</dbReference>
<gene>
    <name evidence="3" type="primary">tivB1</name>
</gene>
<protein>
    <submittedName>
        <fullName evidence="3">P-type type IV secretion, transglycosylase TivB1</fullName>
    </submittedName>
</protein>
<keyword evidence="1" id="KW-0732">Signal</keyword>
<feature type="domain" description="Transglycosylase SLT" evidence="2">
    <location>
        <begin position="22"/>
        <end position="142"/>
    </location>
</feature>
<evidence type="ECO:0000259" key="2">
    <source>
        <dbReference type="Pfam" id="PF01464"/>
    </source>
</evidence>
<geneLocation type="plasmid" evidence="3">
    <name>p447-IMP</name>
</geneLocation>
<dbReference type="InterPro" id="IPR023346">
    <property type="entry name" value="Lysozyme-like_dom_sf"/>
</dbReference>
<feature type="chain" id="PRO_5011268988" evidence="1">
    <location>
        <begin position="21"/>
        <end position="167"/>
    </location>
</feature>
<evidence type="ECO:0000256" key="1">
    <source>
        <dbReference type="SAM" id="SignalP"/>
    </source>
</evidence>
<proteinExistence type="predicted"/>